<dbReference type="InterPro" id="IPR041085">
    <property type="entry name" value="TSAP1_C"/>
</dbReference>
<dbReference type="AlphaFoldDB" id="A0AB34HHU1"/>
<evidence type="ECO:0000313" key="3">
    <source>
        <dbReference type="Proteomes" id="UP001159641"/>
    </source>
</evidence>
<dbReference type="Proteomes" id="UP001159641">
    <property type="component" value="Unassembled WGS sequence"/>
</dbReference>
<gene>
    <name evidence="2" type="ORF">J1605_004543</name>
</gene>
<keyword evidence="3" id="KW-1185">Reference proteome</keyword>
<dbReference type="InterPro" id="IPR040434">
    <property type="entry name" value="TSAP1"/>
</dbReference>
<protein>
    <recommendedName>
        <fullName evidence="1">tRNA selenocysteine 1-associated protein 1 C-terminal domain-containing protein</fullName>
    </recommendedName>
</protein>
<dbReference type="PANTHER" id="PTHR37457:SF1">
    <property type="entry name" value="SIMILAR TO HUMAN CHROMOSOME 6 OPEN READING FRAME 52"/>
    <property type="match status" value="1"/>
</dbReference>
<evidence type="ECO:0000259" key="1">
    <source>
        <dbReference type="Pfam" id="PF17654"/>
    </source>
</evidence>
<name>A0AB34HHU1_ESCRO</name>
<proteinExistence type="predicted"/>
<comment type="caution">
    <text evidence="2">The sequence shown here is derived from an EMBL/GenBank/DDBJ whole genome shotgun (WGS) entry which is preliminary data.</text>
</comment>
<feature type="domain" description="tRNA selenocysteine 1-associated protein 1 C-terminal" evidence="1">
    <location>
        <begin position="133"/>
        <end position="246"/>
    </location>
</feature>
<sequence>MQATRVRAVVREDPTCCRATEPLPSLHSVTGGKSVKFGDSTELACACILRGLWSPLRVEQSELLPLDTSLIEICFTCFMGIMLSTGSRHVGFSSCGTWAQKLWHTGFVALWHVGSSQTRARTHVPCTGRVKADFHSCQGYPFGNWYQRQHRYYPPSGCSCGYGMDGNGPNLYSVRETSGYPVETSLTPKETTALAENQDEDSLEDPNLHLNIEELNKEFMVESEELYDSLMNCHWQPLDTVHSEIPDETPQKQDVH</sequence>
<dbReference type="PANTHER" id="PTHR37457">
    <property type="entry name" value="TRNA SELENOCYSTEINE 1-ASSOCIATED PROTEIN 1-RELATED"/>
    <property type="match status" value="1"/>
</dbReference>
<dbReference type="Pfam" id="PF17654">
    <property type="entry name" value="Trnau1ap"/>
    <property type="match status" value="1"/>
</dbReference>
<accession>A0AB34HHU1</accession>
<reference evidence="2 3" key="1">
    <citation type="submission" date="2022-11" db="EMBL/GenBank/DDBJ databases">
        <title>Whole genome sequence of Eschrichtius robustus ER-17-0199.</title>
        <authorList>
            <person name="Bruniche-Olsen A."/>
            <person name="Black A.N."/>
            <person name="Fields C.J."/>
            <person name="Walden K."/>
            <person name="Dewoody J.A."/>
        </authorList>
    </citation>
    <scope>NUCLEOTIDE SEQUENCE [LARGE SCALE GENOMIC DNA]</scope>
    <source>
        <strain evidence="2">ER-17-0199</strain>
        <tissue evidence="2">Blubber</tissue>
    </source>
</reference>
<evidence type="ECO:0000313" key="2">
    <source>
        <dbReference type="EMBL" id="KAJ8790570.1"/>
    </source>
</evidence>
<organism evidence="2 3">
    <name type="scientific">Eschrichtius robustus</name>
    <name type="common">California gray whale</name>
    <name type="synonym">Eschrichtius gibbosus</name>
    <dbReference type="NCBI Taxonomy" id="9764"/>
    <lineage>
        <taxon>Eukaryota</taxon>
        <taxon>Metazoa</taxon>
        <taxon>Chordata</taxon>
        <taxon>Craniata</taxon>
        <taxon>Vertebrata</taxon>
        <taxon>Euteleostomi</taxon>
        <taxon>Mammalia</taxon>
        <taxon>Eutheria</taxon>
        <taxon>Laurasiatheria</taxon>
        <taxon>Artiodactyla</taxon>
        <taxon>Whippomorpha</taxon>
        <taxon>Cetacea</taxon>
        <taxon>Mysticeti</taxon>
        <taxon>Eschrichtiidae</taxon>
        <taxon>Eschrichtius</taxon>
    </lineage>
</organism>
<dbReference type="EMBL" id="JAIQCJ010001354">
    <property type="protein sequence ID" value="KAJ8790570.1"/>
    <property type="molecule type" value="Genomic_DNA"/>
</dbReference>